<evidence type="ECO:0000313" key="9">
    <source>
        <dbReference type="Proteomes" id="UP000501690"/>
    </source>
</evidence>
<dbReference type="SUPFAM" id="SSF81891">
    <property type="entry name" value="Poly A polymerase C-terminal region-like"/>
    <property type="match status" value="1"/>
</dbReference>
<dbReference type="GO" id="GO:0001680">
    <property type="term" value="P:tRNA 3'-terminal CCA addition"/>
    <property type="evidence" value="ECO:0007669"/>
    <property type="project" value="UniProtKB-ARBA"/>
</dbReference>
<dbReference type="Gene3D" id="3.30.460.10">
    <property type="entry name" value="Beta Polymerase, domain 2"/>
    <property type="match status" value="1"/>
</dbReference>
<evidence type="ECO:0000256" key="2">
    <source>
        <dbReference type="ARBA" id="ARBA00022679"/>
    </source>
</evidence>
<dbReference type="InterPro" id="IPR043519">
    <property type="entry name" value="NT_sf"/>
</dbReference>
<dbReference type="EMBL" id="CP039348">
    <property type="protein sequence ID" value="QCD91193.1"/>
    <property type="molecule type" value="Genomic_DNA"/>
</dbReference>
<keyword evidence="3" id="KW-0547">Nucleotide-binding</keyword>
<evidence type="ECO:0000256" key="1">
    <source>
        <dbReference type="ARBA" id="ARBA00007265"/>
    </source>
</evidence>
<feature type="domain" description="Poly A polymerase head" evidence="6">
    <location>
        <begin position="97"/>
        <end position="226"/>
    </location>
</feature>
<keyword evidence="2 4" id="KW-0808">Transferase</keyword>
<keyword evidence="9" id="KW-1185">Reference proteome</keyword>
<keyword evidence="4" id="KW-0694">RNA-binding</keyword>
<dbReference type="InterPro" id="IPR032828">
    <property type="entry name" value="PolyA_RNA-bd"/>
</dbReference>
<evidence type="ECO:0000256" key="5">
    <source>
        <dbReference type="SAM" id="MobiDB-lite"/>
    </source>
</evidence>
<feature type="region of interest" description="Disordered" evidence="5">
    <location>
        <begin position="25"/>
        <end position="49"/>
    </location>
</feature>
<dbReference type="AlphaFoldDB" id="A0A4D6LRV4"/>
<proteinExistence type="inferred from homology"/>
<dbReference type="GO" id="GO:0000166">
    <property type="term" value="F:nucleotide binding"/>
    <property type="evidence" value="ECO:0007669"/>
    <property type="project" value="UniProtKB-KW"/>
</dbReference>
<accession>A0A4D6LRV4</accession>
<sequence length="732" mass="82703">MAVPFRMNHNKHGMLARLKTLVNSQNFHSPAPKPGKQSKQDRPSPKQDLDYSICRDRIGISESKTLDAEELGVTSSMISHSSMFVLKLLRSKGFESYLVGGCVRDLILNRTPKDFDVITTAKLMQVRNHFRHSVHAEIVGRRFPICLVHIKGSVVEVTSFETVARTSNVKEQFLYSQLPKCSNKKDLFRCKNSLRRDFTINSLFYDPFANKIYDYTNGMADLRTLKLETVIPAQLSFKEDPGRILRGFRLAARLGLSLSRDIEAAFWAYSSLVMNLDKNKIMIELNYMLSYGAAEPSLRLLWKFKLLKFLLPLHGAYLDEKAIEEDDQASNMLLKLFFHLDKSLACDRPCDCTLWIGLLAFHLALVNDPQDPLVVWAFASVLYHGEWKKGVKFAKEQAGMSVNFVPEIRKCNIYKSDEEIAMAVTKLASLVMRSTHALVEKTSLHHFMCMPRYSSSPQSDMVFVSRKAGQRAQTIFKRLANDGKFYTSGRRKNLKINYDMLGKGELSETGFVLGKIVLETMSSGIVGDGEDSEAGQCHLKTKGTEEIGLSPHPDLVNHQVASMDGEGQLLSIPNSECGQGKNKKRKLVKDSCIARKKMGSGNHKLSVEYECKENKKEQQKVVKLSQKADPSLTKDSTENNIYLRKQLTNNRKKITSANTFLDQAMQMKTDEYSTCTASQSAESDNHQVIAHNLDMDAKTTDNNLDVDAKTPNESDLKKKIMRLSMIELFKVK</sequence>
<dbReference type="Gene3D" id="1.10.3090.10">
    <property type="entry name" value="cca-adding enzyme, domain 2"/>
    <property type="match status" value="1"/>
</dbReference>
<dbReference type="OrthoDB" id="445712at2759"/>
<dbReference type="PANTHER" id="PTHR43051">
    <property type="entry name" value="POLYNUCLEOTIDE ADENYLYLTRANSFERASE FAMILY PROTEIN"/>
    <property type="match status" value="1"/>
</dbReference>
<dbReference type="GO" id="GO:0016779">
    <property type="term" value="F:nucleotidyltransferase activity"/>
    <property type="evidence" value="ECO:0007669"/>
    <property type="project" value="InterPro"/>
</dbReference>
<evidence type="ECO:0000256" key="3">
    <source>
        <dbReference type="ARBA" id="ARBA00022741"/>
    </source>
</evidence>
<dbReference type="InterPro" id="IPR002646">
    <property type="entry name" value="PolA_pol_head_dom"/>
</dbReference>
<comment type="similarity">
    <text evidence="1 4">Belongs to the tRNA nucleotidyltransferase/poly(A) polymerase family.</text>
</comment>
<dbReference type="SUPFAM" id="SSF81301">
    <property type="entry name" value="Nucleotidyltransferase"/>
    <property type="match status" value="1"/>
</dbReference>
<feature type="domain" description="tRNA nucleotidyltransferase/poly(A) polymerase RNA and SrmB- binding" evidence="7">
    <location>
        <begin position="255"/>
        <end position="314"/>
    </location>
</feature>
<dbReference type="CDD" id="cd05398">
    <property type="entry name" value="NT_ClassII-CCAase"/>
    <property type="match status" value="1"/>
</dbReference>
<feature type="compositionally biased region" description="Basic and acidic residues" evidence="5">
    <location>
        <begin position="38"/>
        <end position="49"/>
    </location>
</feature>
<evidence type="ECO:0000259" key="7">
    <source>
        <dbReference type="Pfam" id="PF12627"/>
    </source>
</evidence>
<dbReference type="PANTHER" id="PTHR43051:SF1">
    <property type="entry name" value="POLYNUCLEOTIDE ADENYLYLTRANSFERASE FAMILY PROTEIN"/>
    <property type="match status" value="1"/>
</dbReference>
<dbReference type="Pfam" id="PF01743">
    <property type="entry name" value="PolyA_pol"/>
    <property type="match status" value="1"/>
</dbReference>
<dbReference type="InterPro" id="IPR052191">
    <property type="entry name" value="tRNA_ntf/polyA_polymerase_I"/>
</dbReference>
<name>A0A4D6LRV4_VIGUN</name>
<reference evidence="8 9" key="1">
    <citation type="submission" date="2019-04" db="EMBL/GenBank/DDBJ databases">
        <title>An improved genome assembly and genetic linkage map for asparagus bean, Vigna unguiculata ssp. sesquipedialis.</title>
        <authorList>
            <person name="Xia Q."/>
            <person name="Zhang R."/>
            <person name="Dong Y."/>
        </authorList>
    </citation>
    <scope>NUCLEOTIDE SEQUENCE [LARGE SCALE GENOMIC DNA]</scope>
    <source>
        <tissue evidence="8">Leaf</tissue>
    </source>
</reference>
<organism evidence="8 9">
    <name type="scientific">Vigna unguiculata</name>
    <name type="common">Cowpea</name>
    <dbReference type="NCBI Taxonomy" id="3917"/>
    <lineage>
        <taxon>Eukaryota</taxon>
        <taxon>Viridiplantae</taxon>
        <taxon>Streptophyta</taxon>
        <taxon>Embryophyta</taxon>
        <taxon>Tracheophyta</taxon>
        <taxon>Spermatophyta</taxon>
        <taxon>Magnoliopsida</taxon>
        <taxon>eudicotyledons</taxon>
        <taxon>Gunneridae</taxon>
        <taxon>Pentapetalae</taxon>
        <taxon>rosids</taxon>
        <taxon>fabids</taxon>
        <taxon>Fabales</taxon>
        <taxon>Fabaceae</taxon>
        <taxon>Papilionoideae</taxon>
        <taxon>50 kb inversion clade</taxon>
        <taxon>NPAAA clade</taxon>
        <taxon>indigoferoid/millettioid clade</taxon>
        <taxon>Phaseoleae</taxon>
        <taxon>Vigna</taxon>
    </lineage>
</organism>
<evidence type="ECO:0000313" key="8">
    <source>
        <dbReference type="EMBL" id="QCD91193.1"/>
    </source>
</evidence>
<dbReference type="GO" id="GO:0003723">
    <property type="term" value="F:RNA binding"/>
    <property type="evidence" value="ECO:0007669"/>
    <property type="project" value="UniProtKB-KW"/>
</dbReference>
<evidence type="ECO:0000256" key="4">
    <source>
        <dbReference type="RuleBase" id="RU003953"/>
    </source>
</evidence>
<dbReference type="Proteomes" id="UP000501690">
    <property type="component" value="Linkage Group LG4"/>
</dbReference>
<dbReference type="Gramene" id="Vigun02g114700.1.v1.2">
    <property type="protein sequence ID" value="Vigun02g114700.1.v1.2"/>
    <property type="gene ID" value="Vigun02g114700.v1.2"/>
</dbReference>
<protein>
    <submittedName>
        <fullName evidence="8">Poly</fullName>
    </submittedName>
</protein>
<dbReference type="Pfam" id="PF12627">
    <property type="entry name" value="PolyA_pol_RNAbd"/>
    <property type="match status" value="1"/>
</dbReference>
<evidence type="ECO:0000259" key="6">
    <source>
        <dbReference type="Pfam" id="PF01743"/>
    </source>
</evidence>
<gene>
    <name evidence="8" type="ORF">DEO72_LG4g2157</name>
</gene>